<dbReference type="PaxDb" id="3218-PP1S71_109V6.1"/>
<dbReference type="Proteomes" id="UP000006727">
    <property type="component" value="Chromosome 22"/>
</dbReference>
<keyword evidence="3 7" id="KW-0812">Transmembrane</keyword>
<feature type="transmembrane region" description="Helical" evidence="7">
    <location>
        <begin position="12"/>
        <end position="31"/>
    </location>
</feature>
<keyword evidence="6 7" id="KW-0472">Membrane</keyword>
<accession>A0A2K1INP5</accession>
<dbReference type="GeneID" id="112274868"/>
<gene>
    <name evidence="9" type="primary">LOC112274868</name>
    <name evidence="8" type="ORF">PHYPA_027203</name>
</gene>
<evidence type="ECO:0000256" key="4">
    <source>
        <dbReference type="ARBA" id="ARBA00022824"/>
    </source>
</evidence>
<keyword evidence="4" id="KW-0256">Endoplasmic reticulum</keyword>
<dbReference type="GO" id="GO:0005787">
    <property type="term" value="C:signal peptidase complex"/>
    <property type="evidence" value="ECO:0007669"/>
    <property type="project" value="InterPro"/>
</dbReference>
<evidence type="ECO:0000256" key="1">
    <source>
        <dbReference type="ARBA" id="ARBA00004477"/>
    </source>
</evidence>
<evidence type="ECO:0000256" key="2">
    <source>
        <dbReference type="ARBA" id="ARBA00005245"/>
    </source>
</evidence>
<dbReference type="Gramene" id="Pp3c22_15860V3.2">
    <property type="protein sequence ID" value="PAC:32905184.CDS.1"/>
    <property type="gene ID" value="Pp3c22_15860"/>
</dbReference>
<dbReference type="OrthoDB" id="10421856at2759"/>
<dbReference type="InterPro" id="IPR009542">
    <property type="entry name" value="Spc1/SPCS1"/>
</dbReference>
<reference evidence="8 10" key="2">
    <citation type="journal article" date="2018" name="Plant J.">
        <title>The Physcomitrella patens chromosome-scale assembly reveals moss genome structure and evolution.</title>
        <authorList>
            <person name="Lang D."/>
            <person name="Ullrich K.K."/>
            <person name="Murat F."/>
            <person name="Fuchs J."/>
            <person name="Jenkins J."/>
            <person name="Haas F.B."/>
            <person name="Piednoel M."/>
            <person name="Gundlach H."/>
            <person name="Van Bel M."/>
            <person name="Meyberg R."/>
            <person name="Vives C."/>
            <person name="Morata J."/>
            <person name="Symeonidi A."/>
            <person name="Hiss M."/>
            <person name="Muchero W."/>
            <person name="Kamisugi Y."/>
            <person name="Saleh O."/>
            <person name="Blanc G."/>
            <person name="Decker E.L."/>
            <person name="van Gessel N."/>
            <person name="Grimwood J."/>
            <person name="Hayes R.D."/>
            <person name="Graham S.W."/>
            <person name="Gunter L.E."/>
            <person name="McDaniel S.F."/>
            <person name="Hoernstein S.N.W."/>
            <person name="Larsson A."/>
            <person name="Li F.W."/>
            <person name="Perroud P.F."/>
            <person name="Phillips J."/>
            <person name="Ranjan P."/>
            <person name="Rokshar D.S."/>
            <person name="Rothfels C.J."/>
            <person name="Schneider L."/>
            <person name="Shu S."/>
            <person name="Stevenson D.W."/>
            <person name="Thummler F."/>
            <person name="Tillich M."/>
            <person name="Villarreal Aguilar J.C."/>
            <person name="Widiez T."/>
            <person name="Wong G.K."/>
            <person name="Wymore A."/>
            <person name="Zhang Y."/>
            <person name="Zimmer A.D."/>
            <person name="Quatrano R.S."/>
            <person name="Mayer K.F.X."/>
            <person name="Goodstein D."/>
            <person name="Casacuberta J.M."/>
            <person name="Vandepoele K."/>
            <person name="Reski R."/>
            <person name="Cuming A.C."/>
            <person name="Tuskan G.A."/>
            <person name="Maumus F."/>
            <person name="Salse J."/>
            <person name="Schmutz J."/>
            <person name="Rensing S.A."/>
        </authorList>
    </citation>
    <scope>NUCLEOTIDE SEQUENCE [LARGE SCALE GENOMIC DNA]</scope>
    <source>
        <strain evidence="9 10">cv. Gransden 2004</strain>
    </source>
</reference>
<name>A0A2K1INP5_PHYPA</name>
<sequence length="110" mass="12553">MDYCKKYVDDVLLQVGMLVSAAVAAMSWCLSNSANATLSTYITCLLPALLIIVPDWTYFMRGPGDWSDVVFVEPVVGSTKQIRRLEFERDMELIANGTWQLQDSRPRRFR</sequence>
<evidence type="ECO:0000313" key="9">
    <source>
        <dbReference type="EnsemblPlants" id="PAC:32905183.CDS.1"/>
    </source>
</evidence>
<dbReference type="RefSeq" id="XP_024360462.1">
    <property type="nucleotide sequence ID" value="XM_024504694.2"/>
</dbReference>
<comment type="similarity">
    <text evidence="2">Belongs to the SPCS1 family.</text>
</comment>
<evidence type="ECO:0000256" key="7">
    <source>
        <dbReference type="SAM" id="Phobius"/>
    </source>
</evidence>
<keyword evidence="5 7" id="KW-1133">Transmembrane helix</keyword>
<reference evidence="8 10" key="1">
    <citation type="journal article" date="2008" name="Science">
        <title>The Physcomitrella genome reveals evolutionary insights into the conquest of land by plants.</title>
        <authorList>
            <person name="Rensing S."/>
            <person name="Lang D."/>
            <person name="Zimmer A."/>
            <person name="Terry A."/>
            <person name="Salamov A."/>
            <person name="Shapiro H."/>
            <person name="Nishiyama T."/>
            <person name="Perroud P.-F."/>
            <person name="Lindquist E."/>
            <person name="Kamisugi Y."/>
            <person name="Tanahashi T."/>
            <person name="Sakakibara K."/>
            <person name="Fujita T."/>
            <person name="Oishi K."/>
            <person name="Shin-I T."/>
            <person name="Kuroki Y."/>
            <person name="Toyoda A."/>
            <person name="Suzuki Y."/>
            <person name="Hashimoto A."/>
            <person name="Yamaguchi K."/>
            <person name="Sugano A."/>
            <person name="Kohara Y."/>
            <person name="Fujiyama A."/>
            <person name="Anterola A."/>
            <person name="Aoki S."/>
            <person name="Ashton N."/>
            <person name="Barbazuk W.B."/>
            <person name="Barker E."/>
            <person name="Bennetzen J."/>
            <person name="Bezanilla M."/>
            <person name="Blankenship R."/>
            <person name="Cho S.H."/>
            <person name="Dutcher S."/>
            <person name="Estelle M."/>
            <person name="Fawcett J.A."/>
            <person name="Gundlach H."/>
            <person name="Hanada K."/>
            <person name="Heyl A."/>
            <person name="Hicks K.A."/>
            <person name="Hugh J."/>
            <person name="Lohr M."/>
            <person name="Mayer K."/>
            <person name="Melkozernov A."/>
            <person name="Murata T."/>
            <person name="Nelson D."/>
            <person name="Pils B."/>
            <person name="Prigge M."/>
            <person name="Reiss B."/>
            <person name="Renner T."/>
            <person name="Rombauts S."/>
            <person name="Rushton P."/>
            <person name="Sanderfoot A."/>
            <person name="Schween G."/>
            <person name="Shiu S.-H."/>
            <person name="Stueber K."/>
            <person name="Theodoulou F.L."/>
            <person name="Tu H."/>
            <person name="Van de Peer Y."/>
            <person name="Verrier P.J."/>
            <person name="Waters E."/>
            <person name="Wood A."/>
            <person name="Yang L."/>
            <person name="Cove D."/>
            <person name="Cuming A."/>
            <person name="Hasebe M."/>
            <person name="Lucas S."/>
            <person name="Mishler D.B."/>
            <person name="Reski R."/>
            <person name="Grigoriev I."/>
            <person name="Quatrano R.S."/>
            <person name="Boore J.L."/>
        </authorList>
    </citation>
    <scope>NUCLEOTIDE SEQUENCE [LARGE SCALE GENOMIC DNA]</scope>
    <source>
        <strain evidence="9 10">cv. Gransden 2004</strain>
    </source>
</reference>
<dbReference type="AlphaFoldDB" id="A0A2K1INP5"/>
<dbReference type="EnsemblPlants" id="Pp3c22_15860V3.2">
    <property type="protein sequence ID" value="PAC:32905184.CDS.1"/>
    <property type="gene ID" value="Pp3c22_15860"/>
</dbReference>
<dbReference type="RefSeq" id="XP_024360460.1">
    <property type="nucleotide sequence ID" value="XM_024504692.2"/>
</dbReference>
<reference evidence="9" key="3">
    <citation type="submission" date="2020-12" db="UniProtKB">
        <authorList>
            <consortium name="EnsemblPlants"/>
        </authorList>
    </citation>
    <scope>IDENTIFICATION</scope>
</reference>
<keyword evidence="10" id="KW-1185">Reference proteome</keyword>
<evidence type="ECO:0000256" key="6">
    <source>
        <dbReference type="ARBA" id="ARBA00023136"/>
    </source>
</evidence>
<dbReference type="EnsemblPlants" id="Pp3c22_15860V3.1">
    <property type="protein sequence ID" value="PAC:32905183.CDS.1"/>
    <property type="gene ID" value="Pp3c22_15860"/>
</dbReference>
<feature type="transmembrane region" description="Helical" evidence="7">
    <location>
        <begin position="38"/>
        <end position="59"/>
    </location>
</feature>
<dbReference type="GO" id="GO:0006465">
    <property type="term" value="P:signal peptide processing"/>
    <property type="evidence" value="ECO:0007669"/>
    <property type="project" value="InterPro"/>
</dbReference>
<proteinExistence type="inferred from homology"/>
<dbReference type="EMBL" id="ABEU02000022">
    <property type="protein sequence ID" value="PNR30887.1"/>
    <property type="molecule type" value="Genomic_DNA"/>
</dbReference>
<comment type="subcellular location">
    <subcellularLocation>
        <location evidence="1">Endoplasmic reticulum membrane</location>
        <topology evidence="1">Multi-pass membrane protein</topology>
    </subcellularLocation>
</comment>
<dbReference type="Pfam" id="PF06645">
    <property type="entry name" value="SPC12"/>
    <property type="match status" value="1"/>
</dbReference>
<evidence type="ECO:0000256" key="5">
    <source>
        <dbReference type="ARBA" id="ARBA00022989"/>
    </source>
</evidence>
<evidence type="ECO:0000313" key="10">
    <source>
        <dbReference type="Proteomes" id="UP000006727"/>
    </source>
</evidence>
<dbReference type="Gramene" id="Pp3c22_15860V3.1">
    <property type="protein sequence ID" value="PAC:32905183.CDS.1"/>
    <property type="gene ID" value="Pp3c22_15860"/>
</dbReference>
<evidence type="ECO:0000313" key="8">
    <source>
        <dbReference type="EMBL" id="PNR30887.1"/>
    </source>
</evidence>
<protein>
    <submittedName>
        <fullName evidence="8 9">Uncharacterized protein</fullName>
    </submittedName>
</protein>
<evidence type="ECO:0000256" key="3">
    <source>
        <dbReference type="ARBA" id="ARBA00022692"/>
    </source>
</evidence>
<organism evidence="8">
    <name type="scientific">Physcomitrium patens</name>
    <name type="common">Spreading-leaved earth moss</name>
    <name type="synonym">Physcomitrella patens</name>
    <dbReference type="NCBI Taxonomy" id="3218"/>
    <lineage>
        <taxon>Eukaryota</taxon>
        <taxon>Viridiplantae</taxon>
        <taxon>Streptophyta</taxon>
        <taxon>Embryophyta</taxon>
        <taxon>Bryophyta</taxon>
        <taxon>Bryophytina</taxon>
        <taxon>Bryopsida</taxon>
        <taxon>Funariidae</taxon>
        <taxon>Funariales</taxon>
        <taxon>Funariaceae</taxon>
        <taxon>Physcomitrium</taxon>
    </lineage>
</organism>